<dbReference type="OrthoDB" id="270602at2759"/>
<organism evidence="3 4">
    <name type="scientific">Sphaerulina musiva (strain SO2202)</name>
    <name type="common">Poplar stem canker fungus</name>
    <name type="synonym">Septoria musiva</name>
    <dbReference type="NCBI Taxonomy" id="692275"/>
    <lineage>
        <taxon>Eukaryota</taxon>
        <taxon>Fungi</taxon>
        <taxon>Dikarya</taxon>
        <taxon>Ascomycota</taxon>
        <taxon>Pezizomycotina</taxon>
        <taxon>Dothideomycetes</taxon>
        <taxon>Dothideomycetidae</taxon>
        <taxon>Mycosphaerellales</taxon>
        <taxon>Mycosphaerellaceae</taxon>
        <taxon>Sphaerulina</taxon>
    </lineage>
</organism>
<feature type="region of interest" description="Disordered" evidence="1">
    <location>
        <begin position="50"/>
        <end position="77"/>
    </location>
</feature>
<dbReference type="RefSeq" id="XP_016758357.1">
    <property type="nucleotide sequence ID" value="XM_016906683.1"/>
</dbReference>
<dbReference type="InterPro" id="IPR006577">
    <property type="entry name" value="UAS"/>
</dbReference>
<dbReference type="Pfam" id="PF00789">
    <property type="entry name" value="UBX"/>
    <property type="match status" value="1"/>
</dbReference>
<dbReference type="Gene3D" id="3.10.20.90">
    <property type="entry name" value="Phosphatidylinositol 3-kinase Catalytic Subunit, Chain A, domain 1"/>
    <property type="match status" value="1"/>
</dbReference>
<feature type="region of interest" description="Disordered" evidence="1">
    <location>
        <begin position="176"/>
        <end position="217"/>
    </location>
</feature>
<dbReference type="Gene3D" id="1.10.8.10">
    <property type="entry name" value="DNA helicase RuvA subunit, C-terminal domain"/>
    <property type="match status" value="1"/>
</dbReference>
<dbReference type="HOGENOM" id="CLU_021255_2_0_1"/>
<dbReference type="Proteomes" id="UP000016931">
    <property type="component" value="Unassembled WGS sequence"/>
</dbReference>
<dbReference type="PANTHER" id="PTHR23322">
    <property type="entry name" value="FAS-ASSOCIATED PROTEIN"/>
    <property type="match status" value="1"/>
</dbReference>
<name>M3AVX2_SPHMS</name>
<dbReference type="Pfam" id="PF14555">
    <property type="entry name" value="UBA_4"/>
    <property type="match status" value="1"/>
</dbReference>
<dbReference type="GeneID" id="27903820"/>
<dbReference type="InterPro" id="IPR050730">
    <property type="entry name" value="UBX_domain-protein"/>
</dbReference>
<dbReference type="OMA" id="PAIFDCQ"/>
<dbReference type="CDD" id="cd02958">
    <property type="entry name" value="UAS"/>
    <property type="match status" value="1"/>
</dbReference>
<dbReference type="GO" id="GO:0043130">
    <property type="term" value="F:ubiquitin binding"/>
    <property type="evidence" value="ECO:0007669"/>
    <property type="project" value="TreeGrafter"/>
</dbReference>
<dbReference type="GO" id="GO:0005634">
    <property type="term" value="C:nucleus"/>
    <property type="evidence" value="ECO:0007669"/>
    <property type="project" value="TreeGrafter"/>
</dbReference>
<feature type="region of interest" description="Disordered" evidence="1">
    <location>
        <begin position="387"/>
        <end position="426"/>
    </location>
</feature>
<evidence type="ECO:0000256" key="1">
    <source>
        <dbReference type="SAM" id="MobiDB-lite"/>
    </source>
</evidence>
<reference evidence="3 4" key="1">
    <citation type="journal article" date="2012" name="PLoS Pathog.">
        <title>Diverse lifestyles and strategies of plant pathogenesis encoded in the genomes of eighteen Dothideomycetes fungi.</title>
        <authorList>
            <person name="Ohm R.A."/>
            <person name="Feau N."/>
            <person name="Henrissat B."/>
            <person name="Schoch C.L."/>
            <person name="Horwitz B.A."/>
            <person name="Barry K.W."/>
            <person name="Condon B.J."/>
            <person name="Copeland A.C."/>
            <person name="Dhillon B."/>
            <person name="Glaser F."/>
            <person name="Hesse C.N."/>
            <person name="Kosti I."/>
            <person name="LaButti K."/>
            <person name="Lindquist E.A."/>
            <person name="Lucas S."/>
            <person name="Salamov A.A."/>
            <person name="Bradshaw R.E."/>
            <person name="Ciuffetti L."/>
            <person name="Hamelin R.C."/>
            <person name="Kema G.H.J."/>
            <person name="Lawrence C."/>
            <person name="Scott J.A."/>
            <person name="Spatafora J.W."/>
            <person name="Turgeon B.G."/>
            <person name="de Wit P.J.G.M."/>
            <person name="Zhong S."/>
            <person name="Goodwin S.B."/>
            <person name="Grigoriev I.V."/>
        </authorList>
    </citation>
    <scope>NUCLEOTIDE SEQUENCE [LARGE SCALE GENOMIC DNA]</scope>
    <source>
        <strain evidence="3 4">SO2202</strain>
    </source>
</reference>
<dbReference type="GO" id="GO:0043161">
    <property type="term" value="P:proteasome-mediated ubiquitin-dependent protein catabolic process"/>
    <property type="evidence" value="ECO:0007669"/>
    <property type="project" value="TreeGrafter"/>
</dbReference>
<evidence type="ECO:0000313" key="3">
    <source>
        <dbReference type="EMBL" id="EMF10236.1"/>
    </source>
</evidence>
<dbReference type="SUPFAM" id="SSF54236">
    <property type="entry name" value="Ubiquitin-like"/>
    <property type="match status" value="1"/>
</dbReference>
<dbReference type="PROSITE" id="PS50033">
    <property type="entry name" value="UBX"/>
    <property type="match status" value="1"/>
</dbReference>
<dbReference type="InterPro" id="IPR009060">
    <property type="entry name" value="UBA-like_sf"/>
</dbReference>
<dbReference type="PANTHER" id="PTHR23322:SF6">
    <property type="entry name" value="UBX DOMAIN-CONTAINING PROTEIN 7"/>
    <property type="match status" value="1"/>
</dbReference>
<dbReference type="Gene3D" id="6.10.300.40">
    <property type="match status" value="1"/>
</dbReference>
<dbReference type="InterPro" id="IPR029071">
    <property type="entry name" value="Ubiquitin-like_domsf"/>
</dbReference>
<feature type="compositionally biased region" description="Polar residues" evidence="1">
    <location>
        <begin position="203"/>
        <end position="215"/>
    </location>
</feature>
<dbReference type="SMART" id="SM00594">
    <property type="entry name" value="UAS"/>
    <property type="match status" value="1"/>
</dbReference>
<proteinExistence type="predicted"/>
<evidence type="ECO:0000313" key="4">
    <source>
        <dbReference type="Proteomes" id="UP000016931"/>
    </source>
</evidence>
<accession>M3AVX2</accession>
<dbReference type="SUPFAM" id="SSF46934">
    <property type="entry name" value="UBA-like"/>
    <property type="match status" value="1"/>
</dbReference>
<dbReference type="SUPFAM" id="SSF52833">
    <property type="entry name" value="Thioredoxin-like"/>
    <property type="match status" value="1"/>
</dbReference>
<sequence>MANDEDVATFTAFTSGTPEQALRFLQLTDNNVEQAVELFFSSPDLGNAAAAAGGVNSQPPAQVGPGEPITIDSDDDDDFQETVASASRPQHNVEDDEAMARRLQEEMYGSGGAGGAGAGEDDVRAPMARTTETLVGPGSYGGGGGFDPNDAGQMNAAIAQQLMQRQQMRSHRAAPGIFNQRDTRSIWNNDDPTDSEAHRRTLSRATGGSSEQSAKASHLAELFRPPVDLITPLSLADARDEGKEEEKWLLVNVQDPSIFDCQVLNRDIWKNDQIRETIKEHFLFLQYNKDDPRGSDYVNYYFSSNRDNEAAYPHIAIIDPRTGEQVKTWSGSPAPKAADFLMDLHEFLDRYSLKIGQKNPVQTKRKEPKKDISTMSEEEQLELAMQASMGAGSAAPKEEDPDTLTKTNGKGKAPATQVGNSSAMEVDEVSASETRDTPFSRIASSNVHEEPTSTGPETTRIQFRHSGGRIIRRFNIADPVRRIYEWLKSSPVEGHAGHAFELISLGKNLIDQLDVSIADAGLKQGTVMVEFIEDE</sequence>
<dbReference type="STRING" id="692275.M3AVX2"/>
<dbReference type="Gene3D" id="3.40.30.10">
    <property type="entry name" value="Glutaredoxin"/>
    <property type="match status" value="1"/>
</dbReference>
<gene>
    <name evidence="3" type="ORF">SEPMUDRAFT_151229</name>
</gene>
<protein>
    <recommendedName>
        <fullName evidence="2">UBX domain-containing protein</fullName>
    </recommendedName>
</protein>
<dbReference type="CDD" id="cd14273">
    <property type="entry name" value="UBA_TAP-C_like"/>
    <property type="match status" value="1"/>
</dbReference>
<dbReference type="Pfam" id="PF13899">
    <property type="entry name" value="Thioredoxin_7"/>
    <property type="match status" value="1"/>
</dbReference>
<dbReference type="InterPro" id="IPR036249">
    <property type="entry name" value="Thioredoxin-like_sf"/>
</dbReference>
<evidence type="ECO:0000259" key="2">
    <source>
        <dbReference type="PROSITE" id="PS50033"/>
    </source>
</evidence>
<feature type="domain" description="UBX" evidence="2">
    <location>
        <begin position="466"/>
        <end position="530"/>
    </location>
</feature>
<keyword evidence="4" id="KW-1185">Reference proteome</keyword>
<dbReference type="AlphaFoldDB" id="M3AVX2"/>
<dbReference type="eggNOG" id="KOG1364">
    <property type="taxonomic scope" value="Eukaryota"/>
</dbReference>
<dbReference type="InterPro" id="IPR001012">
    <property type="entry name" value="UBX_dom"/>
</dbReference>
<dbReference type="EMBL" id="KB456268">
    <property type="protein sequence ID" value="EMF10236.1"/>
    <property type="molecule type" value="Genomic_DNA"/>
</dbReference>